<dbReference type="AlphaFoldDB" id="S8FH75"/>
<dbReference type="EMBL" id="KE504173">
    <property type="protein sequence ID" value="EPS97744.1"/>
    <property type="molecule type" value="Genomic_DNA"/>
</dbReference>
<dbReference type="Pfam" id="PF11807">
    <property type="entry name" value="UstYa"/>
    <property type="match status" value="1"/>
</dbReference>
<dbReference type="Proteomes" id="UP000015241">
    <property type="component" value="Unassembled WGS sequence"/>
</dbReference>
<comment type="similarity">
    <text evidence="3">Belongs to the ustYa family.</text>
</comment>
<dbReference type="InParanoid" id="S8FH75"/>
<dbReference type="HOGENOM" id="CLU_042941_8_0_1"/>
<evidence type="ECO:0008006" key="6">
    <source>
        <dbReference type="Google" id="ProtNLM"/>
    </source>
</evidence>
<accession>S8FH75</accession>
<comment type="pathway">
    <text evidence="1">Mycotoxin biosynthesis.</text>
</comment>
<proteinExistence type="inferred from homology"/>
<keyword evidence="5" id="KW-1185">Reference proteome</keyword>
<evidence type="ECO:0000313" key="5">
    <source>
        <dbReference type="Proteomes" id="UP000015241"/>
    </source>
</evidence>
<evidence type="ECO:0000256" key="1">
    <source>
        <dbReference type="ARBA" id="ARBA00004685"/>
    </source>
</evidence>
<name>S8FH75_FOMSC</name>
<dbReference type="eggNOG" id="ENOG502SQSU">
    <property type="taxonomic scope" value="Eukaryota"/>
</dbReference>
<reference evidence="4 5" key="1">
    <citation type="journal article" date="2012" name="Science">
        <title>The Paleozoic origin of enzymatic lignin decomposition reconstructed from 31 fungal genomes.</title>
        <authorList>
            <person name="Floudas D."/>
            <person name="Binder M."/>
            <person name="Riley R."/>
            <person name="Barry K."/>
            <person name="Blanchette R.A."/>
            <person name="Henrissat B."/>
            <person name="Martinez A.T."/>
            <person name="Otillar R."/>
            <person name="Spatafora J.W."/>
            <person name="Yadav J.S."/>
            <person name="Aerts A."/>
            <person name="Benoit I."/>
            <person name="Boyd A."/>
            <person name="Carlson A."/>
            <person name="Copeland A."/>
            <person name="Coutinho P.M."/>
            <person name="de Vries R.P."/>
            <person name="Ferreira P."/>
            <person name="Findley K."/>
            <person name="Foster B."/>
            <person name="Gaskell J."/>
            <person name="Glotzer D."/>
            <person name="Gorecki P."/>
            <person name="Heitman J."/>
            <person name="Hesse C."/>
            <person name="Hori C."/>
            <person name="Igarashi K."/>
            <person name="Jurgens J.A."/>
            <person name="Kallen N."/>
            <person name="Kersten P."/>
            <person name="Kohler A."/>
            <person name="Kuees U."/>
            <person name="Kumar T.K.A."/>
            <person name="Kuo A."/>
            <person name="LaButti K."/>
            <person name="Larrondo L.F."/>
            <person name="Lindquist E."/>
            <person name="Ling A."/>
            <person name="Lombard V."/>
            <person name="Lucas S."/>
            <person name="Lundell T."/>
            <person name="Martin R."/>
            <person name="McLaughlin D.J."/>
            <person name="Morgenstern I."/>
            <person name="Morin E."/>
            <person name="Murat C."/>
            <person name="Nagy L.G."/>
            <person name="Nolan M."/>
            <person name="Ohm R.A."/>
            <person name="Patyshakuliyeva A."/>
            <person name="Rokas A."/>
            <person name="Ruiz-Duenas F.J."/>
            <person name="Sabat G."/>
            <person name="Salamov A."/>
            <person name="Samejima M."/>
            <person name="Schmutz J."/>
            <person name="Slot J.C."/>
            <person name="St John F."/>
            <person name="Stenlid J."/>
            <person name="Sun H."/>
            <person name="Sun S."/>
            <person name="Syed K."/>
            <person name="Tsang A."/>
            <person name="Wiebenga A."/>
            <person name="Young D."/>
            <person name="Pisabarro A."/>
            <person name="Eastwood D.C."/>
            <person name="Martin F."/>
            <person name="Cullen D."/>
            <person name="Grigoriev I.V."/>
            <person name="Hibbett D.S."/>
        </authorList>
    </citation>
    <scope>NUCLEOTIDE SEQUENCE</scope>
    <source>
        <strain evidence="5">FP-58527</strain>
    </source>
</reference>
<organism evidence="4 5">
    <name type="scientific">Fomitopsis schrenkii</name>
    <name type="common">Brown rot fungus</name>
    <dbReference type="NCBI Taxonomy" id="2126942"/>
    <lineage>
        <taxon>Eukaryota</taxon>
        <taxon>Fungi</taxon>
        <taxon>Dikarya</taxon>
        <taxon>Basidiomycota</taxon>
        <taxon>Agaricomycotina</taxon>
        <taxon>Agaricomycetes</taxon>
        <taxon>Polyporales</taxon>
        <taxon>Fomitopsis</taxon>
    </lineage>
</organism>
<dbReference type="PANTHER" id="PTHR33365:SF11">
    <property type="entry name" value="TAT PATHWAY SIGNAL SEQUENCE"/>
    <property type="match status" value="1"/>
</dbReference>
<protein>
    <recommendedName>
        <fullName evidence="6">Oxidase ustYa</fullName>
    </recommendedName>
</protein>
<dbReference type="InterPro" id="IPR021765">
    <property type="entry name" value="UstYa-like"/>
</dbReference>
<dbReference type="OrthoDB" id="3687641at2759"/>
<evidence type="ECO:0000256" key="3">
    <source>
        <dbReference type="ARBA" id="ARBA00035112"/>
    </source>
</evidence>
<keyword evidence="2" id="KW-0560">Oxidoreductase</keyword>
<gene>
    <name evidence="4" type="ORF">FOMPIDRAFT_124065</name>
</gene>
<dbReference type="STRING" id="743788.S8FH75"/>
<dbReference type="GO" id="GO:0016491">
    <property type="term" value="F:oxidoreductase activity"/>
    <property type="evidence" value="ECO:0007669"/>
    <property type="project" value="UniProtKB-KW"/>
</dbReference>
<dbReference type="GO" id="GO:0043386">
    <property type="term" value="P:mycotoxin biosynthetic process"/>
    <property type="evidence" value="ECO:0007669"/>
    <property type="project" value="InterPro"/>
</dbReference>
<dbReference type="PANTHER" id="PTHR33365">
    <property type="entry name" value="YALI0B05434P"/>
    <property type="match status" value="1"/>
</dbReference>
<sequence>MAVVIAPQTIAMDCPIMSGVEFSFWNSHVRGPPVRDQRQDFGVHTYTYKGEDYPNEYPIGPLESVSMTLQESVHFNVNLSDTASNLEWKSISLHPDGFGRTRLGPDHRIFVVTVFHQLHCLQILHSALDGNIDSTHHIQHCLDYLRQTFLCEAADNLERGDFMRRDYARERVADTLTCRDWEKVYRALDEDAARWEEWSLRWN</sequence>
<evidence type="ECO:0000256" key="2">
    <source>
        <dbReference type="ARBA" id="ARBA00023002"/>
    </source>
</evidence>
<evidence type="ECO:0000313" key="4">
    <source>
        <dbReference type="EMBL" id="EPS97744.1"/>
    </source>
</evidence>